<reference evidence="8" key="1">
    <citation type="submission" date="2021-02" db="EMBL/GenBank/DDBJ databases">
        <authorList>
            <person name="Nowell W R."/>
        </authorList>
    </citation>
    <scope>NUCLEOTIDE SEQUENCE</scope>
</reference>
<dbReference type="InterPro" id="IPR051022">
    <property type="entry name" value="Notch_Cell-Fate_Det"/>
</dbReference>
<keyword evidence="6" id="KW-0812">Transmembrane</keyword>
<feature type="region of interest" description="Disordered" evidence="5">
    <location>
        <begin position="1791"/>
        <end position="1850"/>
    </location>
</feature>
<feature type="compositionally biased region" description="Polar residues" evidence="5">
    <location>
        <begin position="1732"/>
        <end position="1753"/>
    </location>
</feature>
<feature type="compositionally biased region" description="Acidic residues" evidence="5">
    <location>
        <begin position="1512"/>
        <end position="1522"/>
    </location>
</feature>
<dbReference type="PROSITE" id="PS00022">
    <property type="entry name" value="EGF_1"/>
    <property type="match status" value="3"/>
</dbReference>
<evidence type="ECO:0000256" key="1">
    <source>
        <dbReference type="ARBA" id="ARBA00022536"/>
    </source>
</evidence>
<dbReference type="Gene3D" id="2.10.25.10">
    <property type="entry name" value="Laminin"/>
    <property type="match status" value="3"/>
</dbReference>
<feature type="region of interest" description="Disordered" evidence="5">
    <location>
        <begin position="870"/>
        <end position="890"/>
    </location>
</feature>
<feature type="compositionally biased region" description="Low complexity" evidence="5">
    <location>
        <begin position="1799"/>
        <end position="1812"/>
    </location>
</feature>
<dbReference type="PANTHER" id="PTHR24049">
    <property type="entry name" value="CRUMBS FAMILY MEMBER"/>
    <property type="match status" value="1"/>
</dbReference>
<evidence type="ECO:0000256" key="4">
    <source>
        <dbReference type="PROSITE-ProRule" id="PRU00076"/>
    </source>
</evidence>
<evidence type="ECO:0000313" key="8">
    <source>
        <dbReference type="EMBL" id="CAF1237728.1"/>
    </source>
</evidence>
<keyword evidence="3 4" id="KW-1015">Disulfide bond</keyword>
<keyword evidence="1 4" id="KW-0245">EGF-like domain</keyword>
<dbReference type="PROSITE" id="PS01186">
    <property type="entry name" value="EGF_2"/>
    <property type="match status" value="2"/>
</dbReference>
<dbReference type="CDD" id="cd00054">
    <property type="entry name" value="EGF_CA"/>
    <property type="match status" value="2"/>
</dbReference>
<feature type="disulfide bond" evidence="4">
    <location>
        <begin position="2846"/>
        <end position="2855"/>
    </location>
</feature>
<feature type="compositionally biased region" description="Acidic residues" evidence="5">
    <location>
        <begin position="234"/>
        <end position="253"/>
    </location>
</feature>
<dbReference type="PROSITE" id="PS50026">
    <property type="entry name" value="EGF_3"/>
    <property type="match status" value="2"/>
</dbReference>
<feature type="compositionally biased region" description="Basic residues" evidence="5">
    <location>
        <begin position="3025"/>
        <end position="3044"/>
    </location>
</feature>
<evidence type="ECO:0000256" key="6">
    <source>
        <dbReference type="SAM" id="Phobius"/>
    </source>
</evidence>
<feature type="region of interest" description="Disordered" evidence="5">
    <location>
        <begin position="222"/>
        <end position="253"/>
    </location>
</feature>
<feature type="region of interest" description="Disordered" evidence="5">
    <location>
        <begin position="1721"/>
        <end position="1766"/>
    </location>
</feature>
<feature type="compositionally biased region" description="Polar residues" evidence="5">
    <location>
        <begin position="1813"/>
        <end position="1825"/>
    </location>
</feature>
<keyword evidence="6" id="KW-1133">Transmembrane helix</keyword>
<organism evidence="8 9">
    <name type="scientific">Adineta steineri</name>
    <dbReference type="NCBI Taxonomy" id="433720"/>
    <lineage>
        <taxon>Eukaryota</taxon>
        <taxon>Metazoa</taxon>
        <taxon>Spiralia</taxon>
        <taxon>Gnathifera</taxon>
        <taxon>Rotifera</taxon>
        <taxon>Eurotatoria</taxon>
        <taxon>Bdelloidea</taxon>
        <taxon>Adinetida</taxon>
        <taxon>Adinetidae</taxon>
        <taxon>Adineta</taxon>
    </lineage>
</organism>
<keyword evidence="6" id="KW-0472">Membrane</keyword>
<keyword evidence="2" id="KW-0677">Repeat</keyword>
<gene>
    <name evidence="8" type="ORF">JYZ213_LOCUS28900</name>
</gene>
<evidence type="ECO:0000313" key="9">
    <source>
        <dbReference type="Proteomes" id="UP000663845"/>
    </source>
</evidence>
<evidence type="ECO:0000256" key="5">
    <source>
        <dbReference type="SAM" id="MobiDB-lite"/>
    </source>
</evidence>
<dbReference type="Proteomes" id="UP000663845">
    <property type="component" value="Unassembled WGS sequence"/>
</dbReference>
<feature type="region of interest" description="Disordered" evidence="5">
    <location>
        <begin position="3023"/>
        <end position="3044"/>
    </location>
</feature>
<dbReference type="EMBL" id="CAJNOG010000429">
    <property type="protein sequence ID" value="CAF1237728.1"/>
    <property type="molecule type" value="Genomic_DNA"/>
</dbReference>
<protein>
    <recommendedName>
        <fullName evidence="7">EGF-like domain-containing protein</fullName>
    </recommendedName>
</protein>
<sequence>MKAHLQGQGNLTEAQKTQIQAYLIRQAASNQSLFSKYSTSTKPTTTIRSLLNNIYDDYQNDNPELQDFLDKIPQTDFNFSTGSEQILISKDDLRSYLQGKGNLSKVQEAQIEAYLATQTTSNQSISLEYLKTIKKPKDENYRNQSRKLEDLLDKIPMLDSKHFNISTGSEQVFISKDDLRSYLQGRKNLSKIEEEQIKAYFEKQSESDQEIFSKFLTSTIKPRRPLIPGMDPQSDTDEETDDIRDENEEEEGELSPLDLIYFNNTTHPEKLLFSVDDLKAHLQGQGNLTEAQKTQIQAYLIRQAASNQSLFSKYSTSTKPTTTIHSLLNNIYDDYQSDNTELHDFLDKLPQTDSNYFNFSTGSEQILISKDDLRSYLQGKGNLSKVQEAQIEAYLATQSPLNQSISLEYLKTNKSRKLEDFLNKIPLIDSKHFNISTGSEQVFISKDDLRSYLQGRGNLSKSQEAQIEAYLARQAASNQSIFSKYSTSTKRTTTIHSLLDNIYDDYQNDNTELQDFLDKLPQTDSNYFNFTTGSEQILISKDDFTSYLQGRGNLTQAQKSQIEAYLATQSQSNQSISLEYLKTIKKPKDESYRNQSRKLEDLLDKIPMIDSKHFNITTGSEQVFISKDDLRSYLQGRKNLSKIEEEQVKAYFEKQSESDQEMFLKFLTSTIKPRRPLIPGIDPQSEIDEETDHIPDENEESELLPLDLTYFNNAAHPEKILFTVDDLKAHLQGQGNLTEAQQAQIDAYLARQSSSNQSIFSKYSKSTKRPSKLFTPNGSIHHEYETEDTKLTELINNIPLVDSKYFNFSTNTEHILIPKDDLKLYLQGRGNLSKNQEAQIQAYISKQSPSDQNILSKYLTSTIKPRRPLIPGTNIYSDSHEGEDQQTDNNSEEMLPFDPEYFNHTTDSQTLLFTADDLRSYLLGRKNLSQSQTAQIEEYLAKQAAVNRTVFSIYSKSTKRPTKIIIPDKNLRHYYENGSVNLEKMFKEIPFTDSKYFNFSTSSEQILISKDDLRSYLQGRKNLSKIQEEQVKAYLAKLPESDQNIFSKLFTSTIKPRRPLLPGADIHSDLHSEEDHSQELLPLDLTYINNTEHPEKILFTVDDLKAHLQGQGNLTEAQKTQIQAYLIRQAASNQSLFSKYSTSTKPTTTIHSLLNNIYDDYQNDNTELQDFLDKLPQTDSNYFNFTTGSEQILISKDDFTSYLQGRGNLTQAQKSQIEAYLATQSQSNQSISLEYLKTIKKPKDESYRNQSRKLEDLLDKIPMIDSKHFNISTGSEQVFISKDDLRSYLQGRGNLTEIQKEQIEAYLATQHASNQSIFSEYLKTTKKPKDENYRDQSRKLEDFLNKIPMIDSKHFNISTGSEKIFISKDDLRSYLQGRKNLSKIQEEQIKAYFEKQSESDQSIFSEYLKTTKKPKDENYRDQNRKLEDFLNKIPMIDSKYFNISTGSEKIFISKDDLRSYLQGRKNLSKIQEEQIKAYFEKQSEFDQEIFSKFLTNTIKPRRPLLPGMDPQSDIDEETDDTHDENREGELLPLDLTYFNDTKNPEGILFNVDDLRSYLEGGGNLTEVQQAQIEAYLARQSSSNQSIFSKYSKTTKRPSKIFISDDNTYDDDDTSQEIDLEDVLNRILVMDSKYFNFSTDSEKILISKDDLRAYLQGRTNLSKSQEVGIQTYLTKHTSVGNDTLFIFNATLTPAHRLRLWSQLFPSPSYLSTRSPKFTRLSSRKVVSEKTRRTTMSRNSNFNSTDSSAFTSTIKSPHKFSSKETMDGATTLHTAKQKLITTTSGDIFWSSSLRTHRSRSRSTTSSGSLDTSRTQSSKTISDQYTSKPSKDRIESSPSSSSDRKSSEIPFNNDKTISTIVTSTFNPHGSSPIISEKTSAGSIITTTDKYNRGVSDYRPWEVNEKQRISSTVSPWFTDKYHDGFNFDRSSFRSSTLYPYFYDAKTSSTFKQSFFDLYDPLSTTPERRYRTRKQKVIRWRTLQSSTSSPLLPVTLSTSIQGMSFVLKYNISLLLYHSDDKLTTSNPLSTWHSERTPLEQQQQTIVIKPPITKNDSNIFFSNDYLNQIFQNLSALTNSSDDKFIYLNLIDHPPSSWNLSIKSNESITLDIALPLSINSTSRTNLTFGNIEANRFSTNIIGKPINLHVDRVHTKEFLLKMNNTSDDDDDDMKSNNHQSQQLSDVIIGHVKSEKFQLNFTKSDKMHVYVYQVDSATAELYFDSSFCTNDSSLEINLNLSENGTIRYGNRTPIHIGPVFTRVHMLKHSCERNQPLLLYFDICQRQNPCTNNGTCVSIIPDYNDTSYTSSETGDIDYKYRIESSSSYRKSSEIPFNNDKTISTIVTSTFNPHGSSARISEKTSTGSIITSTDKYNRGISDYRPWEINEKQRISSTVSPWFTDKYHDGFNFDRSSFRSSTMYPYFYDAKTSSTFKQSFFDLYDPLSTTPERRYRTRKQKVIRWRTLQSSTSSPLLPVTLSTLIQDDKLTTSNPLSTWHSERTPLEQQQTIVIKPPIPKNDSNIFFSNDYLNQIFQNLSALTNSSDDKFIYLNLIDHPPSSWNLSIKSNESITLDIALPLSTNSTSRTNLTFGNIEANRFSTNIIGKPINLHVDRVHTKEFLLKMNNTNDDDDDDMKSNNHQSQQLSDVIIGHVKSEKFQLNFTKSDKMHVYVYQVDSATAELYFDSSFCTNDSSLEINLNLSENGTIRYGNRTPIHIGPVFTRVHMLKHSCERNQPLLLYFDICQRQNPCTNNGTCVSIIPDYNDTSYTSSETGDIDYKCNCPLHTSPIHIGPVFTRVHMLKHSCERNQPLLLYFDICQRQNPCTNNGTCVSIIPDYNDTSYTSSETGDIDYKCNCPLHTSGDHCQYLEYPFGFCLNGGTVYRTYDIYNKSIEKCLCPIGFYGDYCEENVDNCIGISCSNHGICEDGINAYHCSCYDGFYGSHCERKKVQTVILQAASRSFGIIAILLIFAIAGLVIASDIHTYITRKHERSIILNKLPRVTSEIFENSVLLLGFGDAPIEMNDLATNPIVQKRDKPKSRQIKRTTRNRKPPNSHRYIARRRRLVTLPKSSSGR</sequence>
<dbReference type="SMART" id="SM00179">
    <property type="entry name" value="EGF_CA"/>
    <property type="match status" value="1"/>
</dbReference>
<accession>A0A814YYX4</accession>
<feature type="region of interest" description="Disordered" evidence="5">
    <location>
        <begin position="1501"/>
        <end position="1525"/>
    </location>
</feature>
<feature type="disulfide bond" evidence="4">
    <location>
        <begin position="2925"/>
        <end position="2934"/>
    </location>
</feature>
<evidence type="ECO:0000256" key="3">
    <source>
        <dbReference type="ARBA" id="ARBA00023157"/>
    </source>
</evidence>
<evidence type="ECO:0000259" key="7">
    <source>
        <dbReference type="PROSITE" id="PS50026"/>
    </source>
</evidence>
<feature type="domain" description="EGF-like" evidence="7">
    <location>
        <begin position="2899"/>
        <end position="2935"/>
    </location>
</feature>
<dbReference type="InterPro" id="IPR000152">
    <property type="entry name" value="EGF-type_Asp/Asn_hydroxyl_site"/>
</dbReference>
<dbReference type="InterPro" id="IPR000742">
    <property type="entry name" value="EGF"/>
</dbReference>
<feature type="domain" description="EGF-like" evidence="7">
    <location>
        <begin position="2804"/>
        <end position="2856"/>
    </location>
</feature>
<dbReference type="PROSITE" id="PS01187">
    <property type="entry name" value="EGF_CA"/>
    <property type="match status" value="1"/>
</dbReference>
<dbReference type="InterPro" id="IPR001881">
    <property type="entry name" value="EGF-like_Ca-bd_dom"/>
</dbReference>
<dbReference type="InterPro" id="IPR018097">
    <property type="entry name" value="EGF_Ca-bd_CS"/>
</dbReference>
<dbReference type="SMART" id="SM00181">
    <property type="entry name" value="EGF"/>
    <property type="match status" value="4"/>
</dbReference>
<dbReference type="GO" id="GO:0005509">
    <property type="term" value="F:calcium ion binding"/>
    <property type="evidence" value="ECO:0007669"/>
    <property type="project" value="InterPro"/>
</dbReference>
<comment type="caution">
    <text evidence="8">The sequence shown here is derived from an EMBL/GenBank/DDBJ whole genome shotgun (WGS) entry which is preliminary data.</text>
</comment>
<dbReference type="SUPFAM" id="SSF57196">
    <property type="entry name" value="EGF/Laminin"/>
    <property type="match status" value="2"/>
</dbReference>
<feature type="transmembrane region" description="Helical" evidence="6">
    <location>
        <begin position="2951"/>
        <end position="2971"/>
    </location>
</feature>
<evidence type="ECO:0000256" key="2">
    <source>
        <dbReference type="ARBA" id="ARBA00022737"/>
    </source>
</evidence>
<comment type="caution">
    <text evidence="4">Lacks conserved residue(s) required for the propagation of feature annotation.</text>
</comment>
<dbReference type="PROSITE" id="PS00010">
    <property type="entry name" value="ASX_HYDROXYL"/>
    <property type="match status" value="1"/>
</dbReference>
<name>A0A814YYX4_9BILA</name>
<proteinExistence type="predicted"/>